<dbReference type="Proteomes" id="UP000813463">
    <property type="component" value="Chromosome 6"/>
</dbReference>
<evidence type="ECO:0008006" key="4">
    <source>
        <dbReference type="Google" id="ProtNLM"/>
    </source>
</evidence>
<dbReference type="RefSeq" id="XP_056689797.1">
    <property type="nucleotide sequence ID" value="XM_056833819.1"/>
</dbReference>
<reference evidence="2" key="1">
    <citation type="journal article" date="2021" name="Nat. Commun.">
        <title>Genomic analyses provide insights into spinach domestication and the genetic basis of agronomic traits.</title>
        <authorList>
            <person name="Cai X."/>
            <person name="Sun X."/>
            <person name="Xu C."/>
            <person name="Sun H."/>
            <person name="Wang X."/>
            <person name="Ge C."/>
            <person name="Zhang Z."/>
            <person name="Wang Q."/>
            <person name="Fei Z."/>
            <person name="Jiao C."/>
            <person name="Wang Q."/>
        </authorList>
    </citation>
    <scope>NUCLEOTIDE SEQUENCE [LARGE SCALE GENOMIC DNA]</scope>
    <source>
        <strain evidence="2">cv. Varoflay</strain>
    </source>
</reference>
<evidence type="ECO:0000313" key="2">
    <source>
        <dbReference type="Proteomes" id="UP000813463"/>
    </source>
</evidence>
<evidence type="ECO:0000256" key="1">
    <source>
        <dbReference type="SAM" id="MobiDB-lite"/>
    </source>
</evidence>
<feature type="region of interest" description="Disordered" evidence="1">
    <location>
        <begin position="91"/>
        <end position="112"/>
    </location>
</feature>
<feature type="compositionally biased region" description="Low complexity" evidence="1">
    <location>
        <begin position="91"/>
        <end position="100"/>
    </location>
</feature>
<gene>
    <name evidence="3" type="primary">LOC130464308</name>
</gene>
<accession>A0ABM3R2F9</accession>
<dbReference type="GeneID" id="130464308"/>
<dbReference type="PANTHER" id="PTHR34190">
    <property type="entry name" value="EXPRESSED PROTEIN"/>
    <property type="match status" value="1"/>
</dbReference>
<protein>
    <recommendedName>
        <fullName evidence="4">Ternary complex factor MIP1 leucine-zipper domain-containing protein</fullName>
    </recommendedName>
</protein>
<proteinExistence type="predicted"/>
<dbReference type="PANTHER" id="PTHR34190:SF3">
    <property type="entry name" value="MICROSPORE-SPECIFIC PROMOTER 2"/>
    <property type="match status" value="1"/>
</dbReference>
<organism evidence="2 3">
    <name type="scientific">Spinacia oleracea</name>
    <name type="common">Spinach</name>
    <dbReference type="NCBI Taxonomy" id="3562"/>
    <lineage>
        <taxon>Eukaryota</taxon>
        <taxon>Viridiplantae</taxon>
        <taxon>Streptophyta</taxon>
        <taxon>Embryophyta</taxon>
        <taxon>Tracheophyta</taxon>
        <taxon>Spermatophyta</taxon>
        <taxon>Magnoliopsida</taxon>
        <taxon>eudicotyledons</taxon>
        <taxon>Gunneridae</taxon>
        <taxon>Pentapetalae</taxon>
        <taxon>Caryophyllales</taxon>
        <taxon>Chenopodiaceae</taxon>
        <taxon>Chenopodioideae</taxon>
        <taxon>Anserineae</taxon>
        <taxon>Spinacia</taxon>
    </lineage>
</organism>
<evidence type="ECO:0000313" key="3">
    <source>
        <dbReference type="RefSeq" id="XP_056689797.1"/>
    </source>
</evidence>
<name>A0ABM3R2F9_SPIOL</name>
<keyword evidence="2" id="KW-1185">Reference proteome</keyword>
<feature type="compositionally biased region" description="Polar residues" evidence="1">
    <location>
        <begin position="101"/>
        <end position="112"/>
    </location>
</feature>
<sequence>MARSFSSNSMPSLISRLDYLDSKINYLEGRKCSSARWTGDGALVGGVVNRECVPLDLAVMEAQSKGSLLDRIASLEDRLIQVCLHIESEAASSSNNSESEQTTTSPRVSRKGFSNSFSRFRLPHRSNNQPISPIFIDKFPITEGEKHVCNPECGIGATQGKKSKKVKDDKSSPKRKKFVTSSLLHLRLLGC</sequence>
<feature type="region of interest" description="Disordered" evidence="1">
    <location>
        <begin position="153"/>
        <end position="175"/>
    </location>
</feature>
<reference evidence="3" key="2">
    <citation type="submission" date="2025-08" db="UniProtKB">
        <authorList>
            <consortium name="RefSeq"/>
        </authorList>
    </citation>
    <scope>IDENTIFICATION</scope>
    <source>
        <tissue evidence="3">Leaf</tissue>
    </source>
</reference>